<feature type="region of interest" description="Disordered" evidence="1">
    <location>
        <begin position="1"/>
        <end position="52"/>
    </location>
</feature>
<name>A0AAD7T6A7_9TELE</name>
<evidence type="ECO:0000313" key="3">
    <source>
        <dbReference type="Proteomes" id="UP001221898"/>
    </source>
</evidence>
<evidence type="ECO:0000313" key="2">
    <source>
        <dbReference type="EMBL" id="KAJ8415130.1"/>
    </source>
</evidence>
<dbReference type="AlphaFoldDB" id="A0AAD7T6A7"/>
<keyword evidence="3" id="KW-1185">Reference proteome</keyword>
<evidence type="ECO:0000256" key="1">
    <source>
        <dbReference type="SAM" id="MobiDB-lite"/>
    </source>
</evidence>
<dbReference type="EMBL" id="JAINUG010000010">
    <property type="protein sequence ID" value="KAJ8415130.1"/>
    <property type="molecule type" value="Genomic_DNA"/>
</dbReference>
<gene>
    <name evidence="2" type="ORF">AAFF_G00008280</name>
</gene>
<proteinExistence type="predicted"/>
<organism evidence="2 3">
    <name type="scientific">Aldrovandia affinis</name>
    <dbReference type="NCBI Taxonomy" id="143900"/>
    <lineage>
        <taxon>Eukaryota</taxon>
        <taxon>Metazoa</taxon>
        <taxon>Chordata</taxon>
        <taxon>Craniata</taxon>
        <taxon>Vertebrata</taxon>
        <taxon>Euteleostomi</taxon>
        <taxon>Actinopterygii</taxon>
        <taxon>Neopterygii</taxon>
        <taxon>Teleostei</taxon>
        <taxon>Notacanthiformes</taxon>
        <taxon>Halosauridae</taxon>
        <taxon>Aldrovandia</taxon>
    </lineage>
</organism>
<accession>A0AAD7T6A7</accession>
<reference evidence="2" key="1">
    <citation type="journal article" date="2023" name="Science">
        <title>Genome structures resolve the early diversification of teleost fishes.</title>
        <authorList>
            <person name="Parey E."/>
            <person name="Louis A."/>
            <person name="Montfort J."/>
            <person name="Bouchez O."/>
            <person name="Roques C."/>
            <person name="Iampietro C."/>
            <person name="Lluch J."/>
            <person name="Castinel A."/>
            <person name="Donnadieu C."/>
            <person name="Desvignes T."/>
            <person name="Floi Bucao C."/>
            <person name="Jouanno E."/>
            <person name="Wen M."/>
            <person name="Mejri S."/>
            <person name="Dirks R."/>
            <person name="Jansen H."/>
            <person name="Henkel C."/>
            <person name="Chen W.J."/>
            <person name="Zahm M."/>
            <person name="Cabau C."/>
            <person name="Klopp C."/>
            <person name="Thompson A.W."/>
            <person name="Robinson-Rechavi M."/>
            <person name="Braasch I."/>
            <person name="Lecointre G."/>
            <person name="Bobe J."/>
            <person name="Postlethwait J.H."/>
            <person name="Berthelot C."/>
            <person name="Roest Crollius H."/>
            <person name="Guiguen Y."/>
        </authorList>
    </citation>
    <scope>NUCLEOTIDE SEQUENCE</scope>
    <source>
        <strain evidence="2">NC1722</strain>
    </source>
</reference>
<protein>
    <submittedName>
        <fullName evidence="2">Uncharacterized protein</fullName>
    </submittedName>
</protein>
<dbReference type="Proteomes" id="UP001221898">
    <property type="component" value="Unassembled WGS sequence"/>
</dbReference>
<comment type="caution">
    <text evidence="2">The sequence shown here is derived from an EMBL/GenBank/DDBJ whole genome shotgun (WGS) entry which is preliminary data.</text>
</comment>
<sequence length="125" mass="13465">MPGQECSEESACGNEILGPWPGRSNNQRAELRSSAELKQISSPTTIINPAPRGLKVGACCPGGASSPRTLGPRMGHWEDLEPPGAVSHLARHQQPHEVTEDRDRGISGQSLRGYVRCLLSGNLWD</sequence>